<dbReference type="Pfam" id="PF08284">
    <property type="entry name" value="RVP_2"/>
    <property type="match status" value="1"/>
</dbReference>
<dbReference type="AlphaFoldDB" id="A0A438KJU6"/>
<comment type="caution">
    <text evidence="1">The sequence shown here is derived from an EMBL/GenBank/DDBJ whole genome shotgun (WGS) entry which is preliminary data.</text>
</comment>
<dbReference type="InterPro" id="IPR021109">
    <property type="entry name" value="Peptidase_aspartic_dom_sf"/>
</dbReference>
<dbReference type="Gene3D" id="2.40.70.10">
    <property type="entry name" value="Acid Proteases"/>
    <property type="match status" value="1"/>
</dbReference>
<dbReference type="CDD" id="cd00303">
    <property type="entry name" value="retropepsin_like"/>
    <property type="match status" value="1"/>
</dbReference>
<proteinExistence type="predicted"/>
<evidence type="ECO:0000313" key="1">
    <source>
        <dbReference type="EMBL" id="RVX21471.1"/>
    </source>
</evidence>
<protein>
    <submittedName>
        <fullName evidence="1">Uncharacterized protein</fullName>
    </submittedName>
</protein>
<name>A0A438KJU6_VITVI</name>
<sequence length="208" mass="23876">MQEKREKKKKRLCYYCNEKYKPDHKCKRKQIFLLDGDESEEKATCEVENDIKEDDLVVSLNAISGSTSHQTMRIRGNIKRKALTILIDSGSTHNFLDPIVAKRTGCLIQTTNPLKVAVTDGTKITSDAICRQLTWNMQEKEFQADLRLIPLVGCNMVLGIQWLVELGPILWDFKNLRMEFMVKGRKFVLRGATTSPIKLVSGNRFKRI</sequence>
<dbReference type="InterPro" id="IPR032567">
    <property type="entry name" value="RTL1-rel"/>
</dbReference>
<dbReference type="PANTHER" id="PTHR15503:SF40">
    <property type="match status" value="1"/>
</dbReference>
<accession>A0A438KJU6</accession>
<reference evidence="1 2" key="1">
    <citation type="journal article" date="2018" name="PLoS Genet.">
        <title>Population sequencing reveals clonal diversity and ancestral inbreeding in the grapevine cultivar Chardonnay.</title>
        <authorList>
            <person name="Roach M.J."/>
            <person name="Johnson D.L."/>
            <person name="Bohlmann J."/>
            <person name="van Vuuren H.J."/>
            <person name="Jones S.J."/>
            <person name="Pretorius I.S."/>
            <person name="Schmidt S.A."/>
            <person name="Borneman A.R."/>
        </authorList>
    </citation>
    <scope>NUCLEOTIDE SEQUENCE [LARGE SCALE GENOMIC DNA]</scope>
    <source>
        <strain evidence="2">cv. Chardonnay</strain>
        <tissue evidence="1">Leaf</tissue>
    </source>
</reference>
<dbReference type="EMBL" id="QGNW01000005">
    <property type="protein sequence ID" value="RVX21471.1"/>
    <property type="molecule type" value="Genomic_DNA"/>
</dbReference>
<dbReference type="SUPFAM" id="SSF50630">
    <property type="entry name" value="Acid proteases"/>
    <property type="match status" value="1"/>
</dbReference>
<organism evidence="1 2">
    <name type="scientific">Vitis vinifera</name>
    <name type="common">Grape</name>
    <dbReference type="NCBI Taxonomy" id="29760"/>
    <lineage>
        <taxon>Eukaryota</taxon>
        <taxon>Viridiplantae</taxon>
        <taxon>Streptophyta</taxon>
        <taxon>Embryophyta</taxon>
        <taxon>Tracheophyta</taxon>
        <taxon>Spermatophyta</taxon>
        <taxon>Magnoliopsida</taxon>
        <taxon>eudicotyledons</taxon>
        <taxon>Gunneridae</taxon>
        <taxon>Pentapetalae</taxon>
        <taxon>rosids</taxon>
        <taxon>Vitales</taxon>
        <taxon>Vitaceae</taxon>
        <taxon>Viteae</taxon>
        <taxon>Vitis</taxon>
    </lineage>
</organism>
<gene>
    <name evidence="1" type="ORF">CK203_002117</name>
</gene>
<dbReference type="PANTHER" id="PTHR15503">
    <property type="entry name" value="LDOC1 RELATED"/>
    <property type="match status" value="1"/>
</dbReference>
<dbReference type="Proteomes" id="UP000288805">
    <property type="component" value="Unassembled WGS sequence"/>
</dbReference>
<evidence type="ECO:0000313" key="2">
    <source>
        <dbReference type="Proteomes" id="UP000288805"/>
    </source>
</evidence>